<dbReference type="Pfam" id="PF02311">
    <property type="entry name" value="AraC_binding"/>
    <property type="match status" value="1"/>
</dbReference>
<dbReference type="RefSeq" id="WP_092544774.1">
    <property type="nucleotide sequence ID" value="NZ_FOKV01000011.1"/>
</dbReference>
<dbReference type="Gene3D" id="1.10.10.60">
    <property type="entry name" value="Homeodomain-like"/>
    <property type="match status" value="2"/>
</dbReference>
<dbReference type="InterPro" id="IPR018062">
    <property type="entry name" value="HTH_AraC-typ_CS"/>
</dbReference>
<accession>A0A1I1MX22</accession>
<dbReference type="PRINTS" id="PR00032">
    <property type="entry name" value="HTHARAC"/>
</dbReference>
<dbReference type="SUPFAM" id="SSF46689">
    <property type="entry name" value="Homeodomain-like"/>
    <property type="match status" value="2"/>
</dbReference>
<name>A0A1I1MX22_9FLAO</name>
<dbReference type="STRING" id="1334022.SAMN04487907_1119"/>
<evidence type="ECO:0000256" key="2">
    <source>
        <dbReference type="ARBA" id="ARBA00023125"/>
    </source>
</evidence>
<evidence type="ECO:0000313" key="6">
    <source>
        <dbReference type="Proteomes" id="UP000199438"/>
    </source>
</evidence>
<dbReference type="OrthoDB" id="9813413at2"/>
<feature type="domain" description="HTH araC/xylS-type" evidence="4">
    <location>
        <begin position="196"/>
        <end position="294"/>
    </location>
</feature>
<dbReference type="EMBL" id="FOKV01000011">
    <property type="protein sequence ID" value="SFC87798.1"/>
    <property type="molecule type" value="Genomic_DNA"/>
</dbReference>
<keyword evidence="6" id="KW-1185">Reference proteome</keyword>
<dbReference type="PANTHER" id="PTHR43280">
    <property type="entry name" value="ARAC-FAMILY TRANSCRIPTIONAL REGULATOR"/>
    <property type="match status" value="1"/>
</dbReference>
<reference evidence="6" key="1">
    <citation type="submission" date="2016-10" db="EMBL/GenBank/DDBJ databases">
        <authorList>
            <person name="Varghese N."/>
            <person name="Submissions S."/>
        </authorList>
    </citation>
    <scope>NUCLEOTIDE SEQUENCE [LARGE SCALE GENOMIC DNA]</scope>
    <source>
        <strain evidence="6">DSM 24499</strain>
    </source>
</reference>
<dbReference type="Pfam" id="PF12833">
    <property type="entry name" value="HTH_18"/>
    <property type="match status" value="1"/>
</dbReference>
<dbReference type="InterPro" id="IPR020449">
    <property type="entry name" value="Tscrpt_reg_AraC-type_HTH"/>
</dbReference>
<keyword evidence="1" id="KW-0805">Transcription regulation</keyword>
<dbReference type="CDD" id="cd06986">
    <property type="entry name" value="cupin_MmsR-like_N"/>
    <property type="match status" value="1"/>
</dbReference>
<evidence type="ECO:0000313" key="5">
    <source>
        <dbReference type="EMBL" id="SFC87798.1"/>
    </source>
</evidence>
<dbReference type="InterPro" id="IPR037923">
    <property type="entry name" value="HTH-like"/>
</dbReference>
<evidence type="ECO:0000256" key="1">
    <source>
        <dbReference type="ARBA" id="ARBA00023015"/>
    </source>
</evidence>
<evidence type="ECO:0000256" key="3">
    <source>
        <dbReference type="ARBA" id="ARBA00023163"/>
    </source>
</evidence>
<dbReference type="GO" id="GO:0003700">
    <property type="term" value="F:DNA-binding transcription factor activity"/>
    <property type="evidence" value="ECO:0007669"/>
    <property type="project" value="InterPro"/>
</dbReference>
<proteinExistence type="predicted"/>
<dbReference type="Gene3D" id="2.60.120.280">
    <property type="entry name" value="Regulatory protein AraC"/>
    <property type="match status" value="1"/>
</dbReference>
<dbReference type="PROSITE" id="PS01124">
    <property type="entry name" value="HTH_ARAC_FAMILY_2"/>
    <property type="match status" value="1"/>
</dbReference>
<dbReference type="InterPro" id="IPR009057">
    <property type="entry name" value="Homeodomain-like_sf"/>
</dbReference>
<dbReference type="InterPro" id="IPR018060">
    <property type="entry name" value="HTH_AraC"/>
</dbReference>
<keyword evidence="3" id="KW-0804">Transcription</keyword>
<dbReference type="SMART" id="SM00342">
    <property type="entry name" value="HTH_ARAC"/>
    <property type="match status" value="1"/>
</dbReference>
<dbReference type="AlphaFoldDB" id="A0A1I1MX22"/>
<sequence>MDNHSENKKVKEGFIGQRMVTTPPNIKIEILNNPLIKDFYTTAIGYYPQAHYHDRKRKTGSKEYILLYCVEGKGSVELADNTYFLPPNSFIIIPPDIAHHYRSSINNPWTIFWCHFLGDKGNLLYQHYKRKSNFPVISIPRSERRQKNFIKVMNVLESGYDIYGIEFANLSLFNTVMEMIYYKDINTTEVKADIISNSINYLNSNLDKNIKIEFLAEKYNLSVSRYSEIFKKKTGYSPIQFFNKLKIEKSCQYLYFTDLRVKEICNKIGYEDPYYYSRAFKKLMGMSPSKYRKEYHTPKKSKTS</sequence>
<dbReference type="InterPro" id="IPR003313">
    <property type="entry name" value="AraC-bd"/>
</dbReference>
<dbReference type="Proteomes" id="UP000199438">
    <property type="component" value="Unassembled WGS sequence"/>
</dbReference>
<keyword evidence="2 5" id="KW-0238">DNA-binding</keyword>
<organism evidence="5 6">
    <name type="scientific">Zunongwangia mangrovi</name>
    <dbReference type="NCBI Taxonomy" id="1334022"/>
    <lineage>
        <taxon>Bacteria</taxon>
        <taxon>Pseudomonadati</taxon>
        <taxon>Bacteroidota</taxon>
        <taxon>Flavobacteriia</taxon>
        <taxon>Flavobacteriales</taxon>
        <taxon>Flavobacteriaceae</taxon>
        <taxon>Zunongwangia</taxon>
    </lineage>
</organism>
<protein>
    <submittedName>
        <fullName evidence="5">AraC-type DNA-binding protein</fullName>
    </submittedName>
</protein>
<evidence type="ECO:0000259" key="4">
    <source>
        <dbReference type="PROSITE" id="PS01124"/>
    </source>
</evidence>
<dbReference type="GO" id="GO:0043565">
    <property type="term" value="F:sequence-specific DNA binding"/>
    <property type="evidence" value="ECO:0007669"/>
    <property type="project" value="InterPro"/>
</dbReference>
<dbReference type="PANTHER" id="PTHR43280:SF30">
    <property type="entry name" value="MMSAB OPERON REGULATORY PROTEIN"/>
    <property type="match status" value="1"/>
</dbReference>
<dbReference type="PROSITE" id="PS00041">
    <property type="entry name" value="HTH_ARAC_FAMILY_1"/>
    <property type="match status" value="1"/>
</dbReference>
<dbReference type="SUPFAM" id="SSF51215">
    <property type="entry name" value="Regulatory protein AraC"/>
    <property type="match status" value="1"/>
</dbReference>
<gene>
    <name evidence="5" type="ORF">SAMN04487907_1119</name>
</gene>